<name>A0A2N8KHZ7_9BURK</name>
<dbReference type="EC" id="1.8.1.8" evidence="18"/>
<dbReference type="GO" id="GO:0047134">
    <property type="term" value="F:protein-disulfide reductase [NAD(P)H] activity"/>
    <property type="evidence" value="ECO:0007669"/>
    <property type="project" value="UniProtKB-UniRule"/>
</dbReference>
<dbReference type="Pfam" id="PF11412">
    <property type="entry name" value="DsbD_N"/>
    <property type="match status" value="1"/>
</dbReference>
<evidence type="ECO:0000313" key="20">
    <source>
        <dbReference type="EMBL" id="PND33069.1"/>
    </source>
</evidence>
<evidence type="ECO:0000256" key="12">
    <source>
        <dbReference type="ARBA" id="ARBA00023027"/>
    </source>
</evidence>
<dbReference type="CDD" id="cd02953">
    <property type="entry name" value="DsbDgamma"/>
    <property type="match status" value="1"/>
</dbReference>
<comment type="catalytic activity">
    <reaction evidence="17 18">
        <text>[protein]-dithiol + NADP(+) = [protein]-disulfide + NADPH + H(+)</text>
        <dbReference type="Rhea" id="RHEA:18753"/>
        <dbReference type="Rhea" id="RHEA-COMP:10593"/>
        <dbReference type="Rhea" id="RHEA-COMP:10594"/>
        <dbReference type="ChEBI" id="CHEBI:15378"/>
        <dbReference type="ChEBI" id="CHEBI:29950"/>
        <dbReference type="ChEBI" id="CHEBI:50058"/>
        <dbReference type="ChEBI" id="CHEBI:57783"/>
        <dbReference type="ChEBI" id="CHEBI:58349"/>
        <dbReference type="EC" id="1.8.1.8"/>
    </reaction>
</comment>
<proteinExistence type="inferred from homology"/>
<dbReference type="GO" id="GO:0009055">
    <property type="term" value="F:electron transfer activity"/>
    <property type="evidence" value="ECO:0007669"/>
    <property type="project" value="UniProtKB-UniRule"/>
</dbReference>
<dbReference type="InterPro" id="IPR035671">
    <property type="entry name" value="DsbD_gamma"/>
</dbReference>
<evidence type="ECO:0000256" key="2">
    <source>
        <dbReference type="ARBA" id="ARBA00007241"/>
    </source>
</evidence>
<organism evidence="20 21">
    <name type="scientific">Achromobacter pulmonis</name>
    <dbReference type="NCBI Taxonomy" id="1389932"/>
    <lineage>
        <taxon>Bacteria</taxon>
        <taxon>Pseudomonadati</taxon>
        <taxon>Pseudomonadota</taxon>
        <taxon>Betaproteobacteria</taxon>
        <taxon>Burkholderiales</taxon>
        <taxon>Alcaligenaceae</taxon>
        <taxon>Achromobacter</taxon>
    </lineage>
</organism>
<dbReference type="GO" id="GO:0045454">
    <property type="term" value="P:cell redox homeostasis"/>
    <property type="evidence" value="ECO:0007669"/>
    <property type="project" value="TreeGrafter"/>
</dbReference>
<dbReference type="EMBL" id="POQS01000004">
    <property type="protein sequence ID" value="PND33069.1"/>
    <property type="molecule type" value="Genomic_DNA"/>
</dbReference>
<dbReference type="SUPFAM" id="SSF52833">
    <property type="entry name" value="Thioredoxin-like"/>
    <property type="match status" value="1"/>
</dbReference>
<evidence type="ECO:0000256" key="9">
    <source>
        <dbReference type="ARBA" id="ARBA00022982"/>
    </source>
</evidence>
<dbReference type="GO" id="GO:0005886">
    <property type="term" value="C:plasma membrane"/>
    <property type="evidence" value="ECO:0007669"/>
    <property type="project" value="UniProtKB-SubCell"/>
</dbReference>
<keyword evidence="4 18" id="KW-1003">Cell membrane</keyword>
<dbReference type="HAMAP" id="MF_00399">
    <property type="entry name" value="DbsD"/>
    <property type="match status" value="1"/>
</dbReference>
<feature type="domain" description="Thioredoxin" evidence="19">
    <location>
        <begin position="470"/>
        <end position="596"/>
    </location>
</feature>
<feature type="transmembrane region" description="Helical" evidence="18">
    <location>
        <begin position="220"/>
        <end position="244"/>
    </location>
</feature>
<comment type="caution">
    <text evidence="18">Lacks conserved residue(s) required for the propagation of feature annotation.</text>
</comment>
<feature type="transmembrane region" description="Helical" evidence="18">
    <location>
        <begin position="434"/>
        <end position="453"/>
    </location>
</feature>
<dbReference type="RefSeq" id="WP_102773923.1">
    <property type="nucleotide sequence ID" value="NZ_POQS01000004.1"/>
</dbReference>
<comment type="similarity">
    <text evidence="2 18">Belongs to the thioredoxin family. DsbD subfamily.</text>
</comment>
<dbReference type="PROSITE" id="PS51352">
    <property type="entry name" value="THIOREDOXIN_2"/>
    <property type="match status" value="1"/>
</dbReference>
<feature type="transmembrane region" description="Helical" evidence="18">
    <location>
        <begin position="256"/>
        <end position="278"/>
    </location>
</feature>
<keyword evidence="11 18" id="KW-0560">Oxidoreductase</keyword>
<protein>
    <recommendedName>
        <fullName evidence="18">Thiol:disulfide interchange protein DsbD</fullName>
        <ecNumber evidence="18">1.8.1.8</ecNumber>
    </recommendedName>
    <alternativeName>
        <fullName evidence="18">Protein-disulfide reductase</fullName>
        <shortName evidence="18">Disulfide reductase</shortName>
    </alternativeName>
</protein>
<keyword evidence="6 18" id="KW-0812">Transmembrane</keyword>
<feature type="transmembrane region" description="Helical" evidence="18">
    <location>
        <begin position="376"/>
        <end position="394"/>
    </location>
</feature>
<dbReference type="Gene3D" id="2.60.40.1250">
    <property type="entry name" value="Thiol:disulfide interchange protein DsbD, N-terminal domain"/>
    <property type="match status" value="1"/>
</dbReference>
<dbReference type="NCBIfam" id="NF001419">
    <property type="entry name" value="PRK00293.1"/>
    <property type="match status" value="1"/>
</dbReference>
<gene>
    <name evidence="18" type="primary">dsbD</name>
    <name evidence="20" type="ORF">C1I89_17450</name>
</gene>
<dbReference type="PANTHER" id="PTHR32234:SF0">
    <property type="entry name" value="THIOL:DISULFIDE INTERCHANGE PROTEIN DSBD"/>
    <property type="match status" value="1"/>
</dbReference>
<keyword evidence="8 18" id="KW-0201">Cytochrome c-type biogenesis</keyword>
<keyword evidence="10 18" id="KW-1133">Transmembrane helix</keyword>
<evidence type="ECO:0000256" key="5">
    <source>
        <dbReference type="ARBA" id="ARBA00022519"/>
    </source>
</evidence>
<dbReference type="GO" id="GO:0017004">
    <property type="term" value="P:cytochrome complex assembly"/>
    <property type="evidence" value="ECO:0007669"/>
    <property type="project" value="UniProtKB-UniRule"/>
</dbReference>
<dbReference type="SUPFAM" id="SSF74863">
    <property type="entry name" value="Thiol:disulfide interchange protein DsbD, N-terminal domain (DsbD-alpha)"/>
    <property type="match status" value="1"/>
</dbReference>
<keyword evidence="5 18" id="KW-0997">Cell inner membrane</keyword>
<dbReference type="InterPro" id="IPR022910">
    <property type="entry name" value="Thiol_diS_interchange_DbsD"/>
</dbReference>
<feature type="disulfide bond" description="Redox-active" evidence="18">
    <location>
        <begin position="126"/>
        <end position="132"/>
    </location>
</feature>
<dbReference type="AlphaFoldDB" id="A0A2N8KHZ7"/>
<evidence type="ECO:0000256" key="13">
    <source>
        <dbReference type="ARBA" id="ARBA00023136"/>
    </source>
</evidence>
<reference evidence="20 21" key="1">
    <citation type="submission" date="2018-01" db="EMBL/GenBank/DDBJ databases">
        <title>The draft genome of an aniline degradation strain ANB-1.</title>
        <authorList>
            <person name="Zhang L."/>
            <person name="Jiang J."/>
        </authorList>
    </citation>
    <scope>NUCLEOTIDE SEQUENCE [LARGE SCALE GENOMIC DNA]</scope>
    <source>
        <strain evidence="20 21">ANB-1</strain>
    </source>
</reference>
<evidence type="ECO:0000256" key="1">
    <source>
        <dbReference type="ARBA" id="ARBA00004429"/>
    </source>
</evidence>
<evidence type="ECO:0000256" key="15">
    <source>
        <dbReference type="ARBA" id="ARBA00023284"/>
    </source>
</evidence>
<keyword evidence="21" id="KW-1185">Reference proteome</keyword>
<dbReference type="InterPro" id="IPR036249">
    <property type="entry name" value="Thioredoxin-like_sf"/>
</dbReference>
<evidence type="ECO:0000256" key="4">
    <source>
        <dbReference type="ARBA" id="ARBA00022475"/>
    </source>
</evidence>
<feature type="transmembrane region" description="Helical" evidence="18">
    <location>
        <begin position="340"/>
        <end position="364"/>
    </location>
</feature>
<evidence type="ECO:0000256" key="17">
    <source>
        <dbReference type="ARBA" id="ARBA00047804"/>
    </source>
</evidence>
<evidence type="ECO:0000256" key="11">
    <source>
        <dbReference type="ARBA" id="ARBA00023002"/>
    </source>
</evidence>
<feature type="transmembrane region" description="Helical" evidence="18">
    <location>
        <begin position="179"/>
        <end position="199"/>
    </location>
</feature>
<evidence type="ECO:0000256" key="18">
    <source>
        <dbReference type="HAMAP-Rule" id="MF_00399"/>
    </source>
</evidence>
<keyword evidence="12 18" id="KW-0520">NAD</keyword>
<dbReference type="Gene3D" id="3.40.30.10">
    <property type="entry name" value="Glutaredoxin"/>
    <property type="match status" value="1"/>
</dbReference>
<dbReference type="Proteomes" id="UP000235994">
    <property type="component" value="Unassembled WGS sequence"/>
</dbReference>
<comment type="caution">
    <text evidence="20">The sequence shown here is derived from an EMBL/GenBank/DDBJ whole genome shotgun (WGS) entry which is preliminary data.</text>
</comment>
<dbReference type="PANTHER" id="PTHR32234">
    <property type="entry name" value="THIOL:DISULFIDE INTERCHANGE PROTEIN DSBD"/>
    <property type="match status" value="1"/>
</dbReference>
<feature type="transmembrane region" description="Helical" evidence="18">
    <location>
        <begin position="400"/>
        <end position="422"/>
    </location>
</feature>
<dbReference type="InterPro" id="IPR036929">
    <property type="entry name" value="DsbDN_sf"/>
</dbReference>
<accession>A0A2N8KHZ7</accession>
<feature type="disulfide bond" description="Redox-active" evidence="18">
    <location>
        <begin position="511"/>
        <end position="514"/>
    </location>
</feature>
<keyword evidence="9 18" id="KW-0249">Electron transport</keyword>
<sequence length="597" mass="62653">MIRFGRLIAVFLVCWFAIGGARADSGWLSSSEDVEFLEPDEVFKLEPVYREGDFLSVQGHIAKGYYVYRQSLKIVGGDGSEAAVTLPEGVTQHDEFFGETEVYTGDALRLRWQGAGAQATLHWQGCAEAGICYPPQTVALSLPAASADATAKGGSPAAAGTSAAQDQSAAQRLADLGPIWGPVLFFGFGLLLAFTPCTLPMIPIVSSIVVGSQAKSRRAFALSLSYVLAMAATYAVVGVAAGLAGANVQATLQSPLLLGAFAVLFLVLASSLFGMFELRLPSALVSRVESAGRKSGGGSLPGAAALGFLSALLVGPCMTAPLAGALLYIGQTGSALQGGIALFALGMGMGLPLLAIAVFGARVLPKPGAWMDRVKVAFGYVMLGMAALMLDRFVPATIGLVIWAIWGLSVTLGLLAWANAVAARHRLLWTLRTTAAVSGLWSILMLVGGASGGTSTLQPLNHLRGLPENSAAGNSRPAYVAAKSVADVDRLLAQAGEQGKWTLIDFYADWCISCHVIERNVFGDPTVAARLGRMQVVRPDVTHNDATDQALLKHWKVLGPPTLILIGPDGNERRELRMIGEIDADRFLAHLDRAGAP</sequence>
<evidence type="ECO:0000256" key="3">
    <source>
        <dbReference type="ARBA" id="ARBA00022448"/>
    </source>
</evidence>
<comment type="subcellular location">
    <subcellularLocation>
        <location evidence="1 18">Cell inner membrane</location>
        <topology evidence="1 18">Multi-pass membrane protein</topology>
    </subcellularLocation>
</comment>
<evidence type="ECO:0000313" key="21">
    <source>
        <dbReference type="Proteomes" id="UP000235994"/>
    </source>
</evidence>
<dbReference type="InterPro" id="IPR028250">
    <property type="entry name" value="DsbDN"/>
</dbReference>
<dbReference type="InterPro" id="IPR003834">
    <property type="entry name" value="Cyt_c_assmbl_TM_dom"/>
</dbReference>
<dbReference type="Pfam" id="PF02683">
    <property type="entry name" value="DsbD_TM"/>
    <property type="match status" value="1"/>
</dbReference>
<comment type="function">
    <text evidence="18">Required to facilitate the formation of correct disulfide bonds in some periplasmic proteins and for the assembly of the periplasmic c-type cytochromes. Acts by transferring electrons from cytoplasmic thioredoxin to the periplasm. This transfer involves a cascade of disulfide bond formation and reduction steps.</text>
</comment>
<keyword evidence="3 18" id="KW-0813">Transport</keyword>
<keyword evidence="13 18" id="KW-0472">Membrane</keyword>
<evidence type="ECO:0000256" key="6">
    <source>
        <dbReference type="ARBA" id="ARBA00022692"/>
    </source>
</evidence>
<evidence type="ECO:0000256" key="14">
    <source>
        <dbReference type="ARBA" id="ARBA00023157"/>
    </source>
</evidence>
<evidence type="ECO:0000256" key="8">
    <source>
        <dbReference type="ARBA" id="ARBA00022748"/>
    </source>
</evidence>
<evidence type="ECO:0000256" key="16">
    <source>
        <dbReference type="ARBA" id="ARBA00047388"/>
    </source>
</evidence>
<keyword evidence="7" id="KW-0732">Signal</keyword>
<evidence type="ECO:0000256" key="10">
    <source>
        <dbReference type="ARBA" id="ARBA00022989"/>
    </source>
</evidence>
<dbReference type="InterPro" id="IPR013766">
    <property type="entry name" value="Thioredoxin_domain"/>
</dbReference>
<comment type="catalytic activity">
    <reaction evidence="16 18">
        <text>[protein]-dithiol + NAD(+) = [protein]-disulfide + NADH + H(+)</text>
        <dbReference type="Rhea" id="RHEA:18749"/>
        <dbReference type="Rhea" id="RHEA-COMP:10593"/>
        <dbReference type="Rhea" id="RHEA-COMP:10594"/>
        <dbReference type="ChEBI" id="CHEBI:15378"/>
        <dbReference type="ChEBI" id="CHEBI:29950"/>
        <dbReference type="ChEBI" id="CHEBI:50058"/>
        <dbReference type="ChEBI" id="CHEBI:57540"/>
        <dbReference type="ChEBI" id="CHEBI:57945"/>
        <dbReference type="EC" id="1.8.1.8"/>
    </reaction>
</comment>
<feature type="transmembrane region" description="Helical" evidence="18">
    <location>
        <begin position="299"/>
        <end position="328"/>
    </location>
</feature>
<evidence type="ECO:0000256" key="7">
    <source>
        <dbReference type="ARBA" id="ARBA00022729"/>
    </source>
</evidence>
<keyword evidence="15 18" id="KW-0676">Redox-active center</keyword>
<dbReference type="Pfam" id="PF13899">
    <property type="entry name" value="Thioredoxin_7"/>
    <property type="match status" value="1"/>
</dbReference>
<keyword evidence="14 18" id="KW-1015">Disulfide bond</keyword>
<evidence type="ECO:0000259" key="19">
    <source>
        <dbReference type="PROSITE" id="PS51352"/>
    </source>
</evidence>